<proteinExistence type="inferred from homology"/>
<dbReference type="InterPro" id="IPR012945">
    <property type="entry name" value="Tubulin-bd_cofactor_C_dom"/>
</dbReference>
<feature type="region of interest" description="Disordered" evidence="7">
    <location>
        <begin position="139"/>
        <end position="214"/>
    </location>
</feature>
<organism evidence="9 10">
    <name type="scientific">Pseudovirgaria hyperparasitica</name>
    <dbReference type="NCBI Taxonomy" id="470096"/>
    <lineage>
        <taxon>Eukaryota</taxon>
        <taxon>Fungi</taxon>
        <taxon>Dikarya</taxon>
        <taxon>Ascomycota</taxon>
        <taxon>Pezizomycotina</taxon>
        <taxon>Dothideomycetes</taxon>
        <taxon>Dothideomycetes incertae sedis</taxon>
        <taxon>Acrospermales</taxon>
        <taxon>Acrospermaceae</taxon>
        <taxon>Pseudovirgaria</taxon>
    </lineage>
</organism>
<evidence type="ECO:0000256" key="7">
    <source>
        <dbReference type="SAM" id="MobiDB-lite"/>
    </source>
</evidence>
<dbReference type="OrthoDB" id="194775at2759"/>
<dbReference type="Gene3D" id="1.20.58.1250">
    <property type="entry name" value="Tubulin Binding Cofactor C, N-terminal domain"/>
    <property type="match status" value="1"/>
</dbReference>
<dbReference type="Proteomes" id="UP000799437">
    <property type="component" value="Unassembled WGS sequence"/>
</dbReference>
<comment type="subcellular location">
    <subcellularLocation>
        <location evidence="1">Cytoplasm</location>
    </subcellularLocation>
</comment>
<comment type="subunit">
    <text evidence="6">Supercomplex made of cofactors A to E. Cofactors A and D function by capturing and stabilizing tubulin in a quasi-native conformation. Cofactor E binds to the cofactor D-tubulin complex; interaction with cofactor C then causes the release of tubulin polypeptides that are committed to the native state.</text>
</comment>
<dbReference type="GO" id="GO:0007021">
    <property type="term" value="P:tubulin complex assembly"/>
    <property type="evidence" value="ECO:0007669"/>
    <property type="project" value="TreeGrafter"/>
</dbReference>
<evidence type="ECO:0000256" key="1">
    <source>
        <dbReference type="ARBA" id="ARBA00004496"/>
    </source>
</evidence>
<feature type="compositionally biased region" description="Polar residues" evidence="7">
    <location>
        <begin position="139"/>
        <end position="151"/>
    </location>
</feature>
<feature type="region of interest" description="Disordered" evidence="7">
    <location>
        <begin position="1"/>
        <end position="20"/>
    </location>
</feature>
<dbReference type="FunFam" id="1.20.58.1250:FF:000002">
    <property type="entry name" value="Tubulin-specific chaperone c, putative"/>
    <property type="match status" value="1"/>
</dbReference>
<dbReference type="InterPro" id="IPR016098">
    <property type="entry name" value="CAP/MinC_C"/>
</dbReference>
<accession>A0A6A6W6I4</accession>
<dbReference type="RefSeq" id="XP_033600606.1">
    <property type="nucleotide sequence ID" value="XM_033744024.1"/>
</dbReference>
<feature type="compositionally biased region" description="Polar residues" evidence="7">
    <location>
        <begin position="1"/>
        <end position="12"/>
    </location>
</feature>
<dbReference type="SMART" id="SM00673">
    <property type="entry name" value="CARP"/>
    <property type="match status" value="1"/>
</dbReference>
<dbReference type="GO" id="GO:0007023">
    <property type="term" value="P:post-chaperonin tubulin folding pathway"/>
    <property type="evidence" value="ECO:0007669"/>
    <property type="project" value="InterPro"/>
</dbReference>
<feature type="compositionally biased region" description="Acidic residues" evidence="7">
    <location>
        <begin position="160"/>
        <end position="172"/>
    </location>
</feature>
<evidence type="ECO:0000256" key="5">
    <source>
        <dbReference type="ARBA" id="ARBA00023186"/>
    </source>
</evidence>
<evidence type="ECO:0000256" key="3">
    <source>
        <dbReference type="ARBA" id="ARBA00022490"/>
    </source>
</evidence>
<dbReference type="InterPro" id="IPR006599">
    <property type="entry name" value="CARP_motif"/>
</dbReference>
<dbReference type="GeneID" id="54485078"/>
<dbReference type="Pfam" id="PF07986">
    <property type="entry name" value="TBCC"/>
    <property type="match status" value="1"/>
</dbReference>
<gene>
    <name evidence="9" type="ORF">EJ05DRAFT_476415</name>
</gene>
<dbReference type="InterPro" id="IPR038397">
    <property type="entry name" value="TBCC_N_sf"/>
</dbReference>
<keyword evidence="5" id="KW-0143">Chaperone</keyword>
<reference evidence="9" key="1">
    <citation type="journal article" date="2020" name="Stud. Mycol.">
        <title>101 Dothideomycetes genomes: a test case for predicting lifestyles and emergence of pathogens.</title>
        <authorList>
            <person name="Haridas S."/>
            <person name="Albert R."/>
            <person name="Binder M."/>
            <person name="Bloem J."/>
            <person name="Labutti K."/>
            <person name="Salamov A."/>
            <person name="Andreopoulos B."/>
            <person name="Baker S."/>
            <person name="Barry K."/>
            <person name="Bills G."/>
            <person name="Bluhm B."/>
            <person name="Cannon C."/>
            <person name="Castanera R."/>
            <person name="Culley D."/>
            <person name="Daum C."/>
            <person name="Ezra D."/>
            <person name="Gonzalez J."/>
            <person name="Henrissat B."/>
            <person name="Kuo A."/>
            <person name="Liang C."/>
            <person name="Lipzen A."/>
            <person name="Lutzoni F."/>
            <person name="Magnuson J."/>
            <person name="Mondo S."/>
            <person name="Nolan M."/>
            <person name="Ohm R."/>
            <person name="Pangilinan J."/>
            <person name="Park H.-J."/>
            <person name="Ramirez L."/>
            <person name="Alfaro M."/>
            <person name="Sun H."/>
            <person name="Tritt A."/>
            <person name="Yoshinaga Y."/>
            <person name="Zwiers L.-H."/>
            <person name="Turgeon B."/>
            <person name="Goodwin S."/>
            <person name="Spatafora J."/>
            <person name="Crous P."/>
            <person name="Grigoriev I."/>
        </authorList>
    </citation>
    <scope>NUCLEOTIDE SEQUENCE</scope>
    <source>
        <strain evidence="9">CBS 121739</strain>
    </source>
</reference>
<keyword evidence="10" id="KW-1185">Reference proteome</keyword>
<keyword evidence="4" id="KW-0007">Acetylation</keyword>
<dbReference type="Gene3D" id="2.160.20.70">
    <property type="match status" value="1"/>
</dbReference>
<dbReference type="PANTHER" id="PTHR15139">
    <property type="entry name" value="TUBULIN FOLDING COFACTOR C"/>
    <property type="match status" value="1"/>
</dbReference>
<dbReference type="PANTHER" id="PTHR15139:SF0">
    <property type="entry name" value="TUBULIN-SPECIFIC CHAPERONE C"/>
    <property type="match status" value="1"/>
</dbReference>
<dbReference type="GO" id="GO:0015631">
    <property type="term" value="F:tubulin binding"/>
    <property type="evidence" value="ECO:0007669"/>
    <property type="project" value="InterPro"/>
</dbReference>
<dbReference type="EMBL" id="ML996572">
    <property type="protein sequence ID" value="KAF2758155.1"/>
    <property type="molecule type" value="Genomic_DNA"/>
</dbReference>
<dbReference type="GO" id="GO:0005737">
    <property type="term" value="C:cytoplasm"/>
    <property type="evidence" value="ECO:0007669"/>
    <property type="project" value="UniProtKB-SubCell"/>
</dbReference>
<evidence type="ECO:0000313" key="9">
    <source>
        <dbReference type="EMBL" id="KAF2758155.1"/>
    </source>
</evidence>
<dbReference type="PROSITE" id="PS51329">
    <property type="entry name" value="C_CAP_COFACTOR_C"/>
    <property type="match status" value="1"/>
</dbReference>
<evidence type="ECO:0000256" key="6">
    <source>
        <dbReference type="ARBA" id="ARBA00026055"/>
    </source>
</evidence>
<keyword evidence="3" id="KW-0963">Cytoplasm</keyword>
<dbReference type="InterPro" id="IPR017901">
    <property type="entry name" value="C-CAP_CF_C-like"/>
</dbReference>
<evidence type="ECO:0000256" key="2">
    <source>
        <dbReference type="ARBA" id="ARBA00008848"/>
    </source>
</evidence>
<dbReference type="InterPro" id="IPR027684">
    <property type="entry name" value="TBCC"/>
</dbReference>
<evidence type="ECO:0000259" key="8">
    <source>
        <dbReference type="PROSITE" id="PS51329"/>
    </source>
</evidence>
<sequence>MATPDKNASSPTTSPPVDPKERFFRYFQHEIVALQEQMERLGNTPAAGGERSDAIEHCLAGIARLSHEVKDASSYVPTYDQRTYGEAIKALSEKLQTTRTQLAPRAKFSFKNRKNPSAISLHDAAELAAQQKLKLPDYTTSSAASGVSSIAPSPKPGAPPDDDDNDDDDDDEKNGNDNKPMPEFPVNKNLAAAAQGGNGKSAIRKPSFSNSPSVTIANHTSQHIILPTSASHATSSGTLSSLKRCVVDMSQPTSHGGPFAALTLKNISSSLIICGQVSGSAHVTGLSGSVVVASCRQFRMHASTNVVVYLQCSSRPIIEDCEGIRFAPLPEFYVVQSVNRPVNMWDQVDDFKWLKAEQSPNWSILPDEERLKEGIWEGVVQGGPNIGLDQILEAVLRK</sequence>
<name>A0A6A6W6I4_9PEZI</name>
<evidence type="ECO:0000313" key="10">
    <source>
        <dbReference type="Proteomes" id="UP000799437"/>
    </source>
</evidence>
<dbReference type="Pfam" id="PF16752">
    <property type="entry name" value="TBCC_N"/>
    <property type="match status" value="1"/>
</dbReference>
<dbReference type="AlphaFoldDB" id="A0A6A6W6I4"/>
<evidence type="ECO:0000256" key="4">
    <source>
        <dbReference type="ARBA" id="ARBA00022990"/>
    </source>
</evidence>
<feature type="domain" description="C-CAP/cofactor C-like" evidence="8">
    <location>
        <begin position="202"/>
        <end position="353"/>
    </location>
</feature>
<dbReference type="InterPro" id="IPR031925">
    <property type="entry name" value="TBCC_N"/>
</dbReference>
<protein>
    <submittedName>
        <fullName evidence="9">Tubulin-specific chaperone c</fullName>
    </submittedName>
</protein>
<comment type="similarity">
    <text evidence="2">Belongs to the TBCC family.</text>
</comment>